<sequence length="481" mass="46861">MVTNPHFAWLPPEINSALMFAGPGSGPLLAAAAAWNELAAELASSADSFRSVTSDLASGSWLGPTSAAMMAVASQYSTFLIGAAAQAEEAASQAGAAAAAFESALAATVQPAVVAANRALMRVLANTNFLGQNAPAIADIEGAYEQMWALDVSAMAGYHFDASAAAERLAPWRQILHAIGSNSAQSHGSSPPPRHHHKHVGLFSSVAASSLSNEIAGALFGNGSNDNNSNMGSGGPGSQSSGSGTSGNNFGFGILGKGNFGFGSGGDIGSPLTGDHQVGFGNFNSASGILGPGTPGTGNIGMPSPAAATGAASGAVTATPLAAGVPTTTGLAVPPPAPAVTVLSPGSFTGGMNAANLGSSVIGPSIANAAFNPGFAAPDVMSAAPVSQVFAGAPAASASTPTYDVGTPNPAVTASSGQNATTPLLRTAAPTGLFGSSGGDAGARNTATGDAAGDGIPTSDFYRSDRNPVPDLALIRPGSSD</sequence>
<gene>
    <name evidence="3" type="primary">PPE10</name>
    <name evidence="3" type="ORF">MCNS_03270</name>
</gene>
<organism evidence="3 4">
    <name type="scientific">Mycobacterium conspicuum</name>
    <dbReference type="NCBI Taxonomy" id="44010"/>
    <lineage>
        <taxon>Bacteria</taxon>
        <taxon>Bacillati</taxon>
        <taxon>Actinomycetota</taxon>
        <taxon>Actinomycetes</taxon>
        <taxon>Mycobacteriales</taxon>
        <taxon>Mycobacteriaceae</taxon>
        <taxon>Mycobacterium</taxon>
    </lineage>
</organism>
<dbReference type="SUPFAM" id="SSF140459">
    <property type="entry name" value="PE/PPE dimer-like"/>
    <property type="match status" value="1"/>
</dbReference>
<feature type="domain" description="PPE" evidence="2">
    <location>
        <begin position="6"/>
        <end position="169"/>
    </location>
</feature>
<dbReference type="FunFam" id="1.20.1260.20:FF:000001">
    <property type="entry name" value="PPE family protein PPE41"/>
    <property type="match status" value="1"/>
</dbReference>
<dbReference type="Pfam" id="PF00823">
    <property type="entry name" value="PPE"/>
    <property type="match status" value="1"/>
</dbReference>
<protein>
    <submittedName>
        <fullName evidence="3">Putative PPE family protein PPE10</fullName>
    </submittedName>
</protein>
<dbReference type="STRING" id="44010.AWC00_25685"/>
<comment type="similarity">
    <text evidence="1">Belongs to the mycobacterial PPE family.</text>
</comment>
<keyword evidence="4" id="KW-1185">Reference proteome</keyword>
<dbReference type="Gene3D" id="1.20.1260.20">
    <property type="entry name" value="PPE superfamily"/>
    <property type="match status" value="1"/>
</dbReference>
<dbReference type="Proteomes" id="UP000467385">
    <property type="component" value="Chromosome"/>
</dbReference>
<dbReference type="InterPro" id="IPR038332">
    <property type="entry name" value="PPE_sf"/>
</dbReference>
<accession>A0A1X1SWU6</accession>
<evidence type="ECO:0000313" key="3">
    <source>
        <dbReference type="EMBL" id="BBZ37264.1"/>
    </source>
</evidence>
<evidence type="ECO:0000256" key="1">
    <source>
        <dbReference type="ARBA" id="ARBA00010652"/>
    </source>
</evidence>
<dbReference type="PANTHER" id="PTHR46766">
    <property type="entry name" value="GLUTAMINE-RICH PROTEIN 2"/>
    <property type="match status" value="1"/>
</dbReference>
<dbReference type="GO" id="GO:0052572">
    <property type="term" value="P:response to host immune response"/>
    <property type="evidence" value="ECO:0007669"/>
    <property type="project" value="TreeGrafter"/>
</dbReference>
<name>A0A1X1SWU6_9MYCO</name>
<evidence type="ECO:0000313" key="4">
    <source>
        <dbReference type="Proteomes" id="UP000467385"/>
    </source>
</evidence>
<dbReference type="InterPro" id="IPR000030">
    <property type="entry name" value="PPE_dom"/>
</dbReference>
<proteinExistence type="inferred from homology"/>
<dbReference type="AlphaFoldDB" id="A0A1X1SWU6"/>
<dbReference type="EMBL" id="AP022613">
    <property type="protein sequence ID" value="BBZ37264.1"/>
    <property type="molecule type" value="Genomic_DNA"/>
</dbReference>
<dbReference type="PANTHER" id="PTHR46766:SF1">
    <property type="entry name" value="GLUTAMINE-RICH PROTEIN 2"/>
    <property type="match status" value="1"/>
</dbReference>
<reference evidence="3 4" key="1">
    <citation type="journal article" date="2019" name="Emerg. Microbes Infect.">
        <title>Comprehensive subspecies identification of 175 nontuberculous mycobacteria species based on 7547 genomic profiles.</title>
        <authorList>
            <person name="Matsumoto Y."/>
            <person name="Kinjo T."/>
            <person name="Motooka D."/>
            <person name="Nabeya D."/>
            <person name="Jung N."/>
            <person name="Uechi K."/>
            <person name="Horii T."/>
            <person name="Iida T."/>
            <person name="Fujita J."/>
            <person name="Nakamura S."/>
        </authorList>
    </citation>
    <scope>NUCLEOTIDE SEQUENCE [LARGE SCALE GENOMIC DNA]</scope>
    <source>
        <strain evidence="3 4">JCM 14738</strain>
    </source>
</reference>
<evidence type="ECO:0000259" key="2">
    <source>
        <dbReference type="Pfam" id="PF00823"/>
    </source>
</evidence>